<accession>A0ABQ7VGT8</accession>
<protein>
    <submittedName>
        <fullName evidence="1">Uncharacterized protein</fullName>
    </submittedName>
</protein>
<proteinExistence type="predicted"/>
<comment type="caution">
    <text evidence="1">The sequence shown here is derived from an EMBL/GenBank/DDBJ whole genome shotgun (WGS) entry which is preliminary data.</text>
</comment>
<name>A0ABQ7VGT8_SOLTU</name>
<dbReference type="EMBL" id="JAIVGD010000013">
    <property type="protein sequence ID" value="KAH0762517.1"/>
    <property type="molecule type" value="Genomic_DNA"/>
</dbReference>
<reference evidence="1 2" key="1">
    <citation type="journal article" date="2021" name="bioRxiv">
        <title>Chromosome-scale and haplotype-resolved genome assembly of a tetraploid potato cultivar.</title>
        <authorList>
            <person name="Sun H."/>
            <person name="Jiao W.-B."/>
            <person name="Krause K."/>
            <person name="Campoy J.A."/>
            <person name="Goel M."/>
            <person name="Folz-Donahue K."/>
            <person name="Kukat C."/>
            <person name="Huettel B."/>
            <person name="Schneeberger K."/>
        </authorList>
    </citation>
    <scope>NUCLEOTIDE SEQUENCE [LARGE SCALE GENOMIC DNA]</scope>
    <source>
        <strain evidence="1">SolTubOtavaFocal</strain>
        <tissue evidence="1">Leaves</tissue>
    </source>
</reference>
<sequence length="200" mass="22225">MEIQEQASVSLSSAKAEYRSMRRVVSEITWLTRLLTDLGATPSVPIPLHSDSLAAIHIARNLIFHERTKHVEIDCHFVRQQFLSGLISLQFVPSSSQLADLFTKPLSGPSHHSILGKLGLASLLSNLKGGVGIEIGKVDTDQQTTMEQEITNQTLAAMELHNQMKIRNKHNQLFDSQIVYISSGPRDGSFTTFRSSNIKF</sequence>
<dbReference type="PANTHER" id="PTHR11439">
    <property type="entry name" value="GAG-POL-RELATED RETROTRANSPOSON"/>
    <property type="match status" value="1"/>
</dbReference>
<dbReference type="CDD" id="cd09272">
    <property type="entry name" value="RNase_HI_RT_Ty1"/>
    <property type="match status" value="1"/>
</dbReference>
<evidence type="ECO:0000313" key="1">
    <source>
        <dbReference type="EMBL" id="KAH0762517.1"/>
    </source>
</evidence>
<dbReference type="PANTHER" id="PTHR11439:SF498">
    <property type="entry name" value="DNAK FAMILY PROTEIN"/>
    <property type="match status" value="1"/>
</dbReference>
<evidence type="ECO:0000313" key="2">
    <source>
        <dbReference type="Proteomes" id="UP000826656"/>
    </source>
</evidence>
<keyword evidence="2" id="KW-1185">Reference proteome</keyword>
<dbReference type="Proteomes" id="UP000826656">
    <property type="component" value="Unassembled WGS sequence"/>
</dbReference>
<organism evidence="1 2">
    <name type="scientific">Solanum tuberosum</name>
    <name type="common">Potato</name>
    <dbReference type="NCBI Taxonomy" id="4113"/>
    <lineage>
        <taxon>Eukaryota</taxon>
        <taxon>Viridiplantae</taxon>
        <taxon>Streptophyta</taxon>
        <taxon>Embryophyta</taxon>
        <taxon>Tracheophyta</taxon>
        <taxon>Spermatophyta</taxon>
        <taxon>Magnoliopsida</taxon>
        <taxon>eudicotyledons</taxon>
        <taxon>Gunneridae</taxon>
        <taxon>Pentapetalae</taxon>
        <taxon>asterids</taxon>
        <taxon>lamiids</taxon>
        <taxon>Solanales</taxon>
        <taxon>Solanaceae</taxon>
        <taxon>Solanoideae</taxon>
        <taxon>Solaneae</taxon>
        <taxon>Solanum</taxon>
    </lineage>
</organism>
<gene>
    <name evidence="1" type="ORF">KY290_018590</name>
</gene>